<gene>
    <name evidence="2" type="primary">Hypp6484</name>
    <name evidence="2" type="ORF">BLAG_LOCUS5497</name>
</gene>
<organism evidence="2 3">
    <name type="scientific">Branchiostoma lanceolatum</name>
    <name type="common">Common lancelet</name>
    <name type="synonym">Amphioxus lanceolatum</name>
    <dbReference type="NCBI Taxonomy" id="7740"/>
    <lineage>
        <taxon>Eukaryota</taxon>
        <taxon>Metazoa</taxon>
        <taxon>Chordata</taxon>
        <taxon>Cephalochordata</taxon>
        <taxon>Leptocardii</taxon>
        <taxon>Amphioxiformes</taxon>
        <taxon>Branchiostomatidae</taxon>
        <taxon>Branchiostoma</taxon>
    </lineage>
</organism>
<sequence length="80" mass="9089">MTSAAFTKQTTTTSETTPTQPKDDTPGANNMTIEQNPTDDVFDEPTFTYEEFSQYDGLWLRHLLLRMTSPLQQAKTTPEE</sequence>
<name>A0A8K0E6X4_BRALA</name>
<feature type="compositionally biased region" description="Polar residues" evidence="1">
    <location>
        <begin position="27"/>
        <end position="38"/>
    </location>
</feature>
<proteinExistence type="predicted"/>
<reference evidence="2" key="1">
    <citation type="submission" date="2022-01" db="EMBL/GenBank/DDBJ databases">
        <authorList>
            <person name="Braso-Vives M."/>
        </authorList>
    </citation>
    <scope>NUCLEOTIDE SEQUENCE</scope>
</reference>
<dbReference type="AlphaFoldDB" id="A0A8K0E6X4"/>
<protein>
    <submittedName>
        <fullName evidence="2">Hypp6484 protein</fullName>
    </submittedName>
</protein>
<accession>A0A8K0E6X4</accession>
<evidence type="ECO:0000256" key="1">
    <source>
        <dbReference type="SAM" id="MobiDB-lite"/>
    </source>
</evidence>
<evidence type="ECO:0000313" key="3">
    <source>
        <dbReference type="Proteomes" id="UP000838412"/>
    </source>
</evidence>
<feature type="compositionally biased region" description="Low complexity" evidence="1">
    <location>
        <begin position="1"/>
        <end position="20"/>
    </location>
</feature>
<keyword evidence="3" id="KW-1185">Reference proteome</keyword>
<dbReference type="EMBL" id="OV696697">
    <property type="protein sequence ID" value="CAH1242174.1"/>
    <property type="molecule type" value="Genomic_DNA"/>
</dbReference>
<dbReference type="Proteomes" id="UP000838412">
    <property type="component" value="Chromosome 12"/>
</dbReference>
<feature type="region of interest" description="Disordered" evidence="1">
    <location>
        <begin position="1"/>
        <end position="41"/>
    </location>
</feature>
<evidence type="ECO:0000313" key="2">
    <source>
        <dbReference type="EMBL" id="CAH1242174.1"/>
    </source>
</evidence>